<keyword evidence="7" id="KW-1185">Reference proteome</keyword>
<evidence type="ECO:0000256" key="4">
    <source>
        <dbReference type="SAM" id="MobiDB-lite"/>
    </source>
</evidence>
<evidence type="ECO:0000259" key="5">
    <source>
        <dbReference type="PROSITE" id="PS50048"/>
    </source>
</evidence>
<name>A0A084AS25_STACB</name>
<dbReference type="SUPFAM" id="SSF57701">
    <property type="entry name" value="Zn2/Cys6 DNA-binding domain"/>
    <property type="match status" value="1"/>
</dbReference>
<dbReference type="InterPro" id="IPR001138">
    <property type="entry name" value="Zn2Cys6_DnaBD"/>
</dbReference>
<keyword evidence="2" id="KW-0479">Metal-binding</keyword>
<dbReference type="InterPro" id="IPR050613">
    <property type="entry name" value="Sec_Metabolite_Reg"/>
</dbReference>
<dbReference type="GO" id="GO:0000981">
    <property type="term" value="F:DNA-binding transcription factor activity, RNA polymerase II-specific"/>
    <property type="evidence" value="ECO:0007669"/>
    <property type="project" value="InterPro"/>
</dbReference>
<evidence type="ECO:0000313" key="6">
    <source>
        <dbReference type="EMBL" id="KEY68104.1"/>
    </source>
</evidence>
<feature type="domain" description="Zn(2)-C6 fungal-type" evidence="5">
    <location>
        <begin position="11"/>
        <end position="40"/>
    </location>
</feature>
<evidence type="ECO:0000256" key="3">
    <source>
        <dbReference type="ARBA" id="ARBA00023242"/>
    </source>
</evidence>
<keyword evidence="3" id="KW-0539">Nucleus</keyword>
<protein>
    <recommendedName>
        <fullName evidence="5">Zn(2)-C6 fungal-type domain-containing protein</fullName>
    </recommendedName>
</protein>
<reference evidence="6 7" key="1">
    <citation type="journal article" date="2014" name="BMC Genomics">
        <title>Comparative genome sequencing reveals chemotype-specific gene clusters in the toxigenic black mold Stachybotrys.</title>
        <authorList>
            <person name="Semeiks J."/>
            <person name="Borek D."/>
            <person name="Otwinowski Z."/>
            <person name="Grishin N.V."/>
        </authorList>
    </citation>
    <scope>NUCLEOTIDE SEQUENCE [LARGE SCALE GENOMIC DNA]</scope>
    <source>
        <strain evidence="7">CBS 109288 / IBT 7711</strain>
    </source>
</reference>
<dbReference type="HOGENOM" id="CLU_004083_7_2_1"/>
<dbReference type="CDD" id="cd00067">
    <property type="entry name" value="GAL4"/>
    <property type="match status" value="1"/>
</dbReference>
<evidence type="ECO:0000256" key="2">
    <source>
        <dbReference type="ARBA" id="ARBA00022723"/>
    </source>
</evidence>
<dbReference type="Gene3D" id="4.10.240.10">
    <property type="entry name" value="Zn(2)-C6 fungal-type DNA-binding domain"/>
    <property type="match status" value="1"/>
</dbReference>
<dbReference type="GO" id="GO:0006351">
    <property type="term" value="P:DNA-templated transcription"/>
    <property type="evidence" value="ECO:0007669"/>
    <property type="project" value="InterPro"/>
</dbReference>
<gene>
    <name evidence="6" type="ORF">S7711_05514</name>
</gene>
<feature type="region of interest" description="Disordered" evidence="4">
    <location>
        <begin position="71"/>
        <end position="91"/>
    </location>
</feature>
<dbReference type="PANTHER" id="PTHR31001">
    <property type="entry name" value="UNCHARACTERIZED TRANSCRIPTIONAL REGULATORY PROTEIN"/>
    <property type="match status" value="1"/>
</dbReference>
<sequence length="670" mass="75668">MSSDVLNFNKPCSACRRRKVRCDKAQPCNNCVRHGVSCVYEASRESVASQELLHERVERLERIVEEMASLTLSSEKPKSTHKGSSSGDSTFSNIDEGFDASLDVRIQNTQQIEGFAMSSPRPAFTDHLLYDAPHLSLRSDSLFPRGNSWPLSASSLTTKIPRGIVQLHLPEDKEDALLKLYFSHVEPFIGIEHEGYVWQLIGSYRHGMSTCSRETEALMFAMQCMAATVLPATLIQETLGYPKAPLKTHLQRATEVALEKADVMRSRNPVLFSALLHHITCKFHSGDCEAASTLLGLSGKIAKRIGLHRDPAYYGYAAWMVEVRRRLWGHLVCLDIQSTIIDGSDALMSNLGDVQPALNVSSSAWTPARIVGREPGPEDRDGYTDSTGALIRRQITRTCYQIMERRKTTSSCEDLMLILDENEQSIRYRFLRHFDGSNPMHHIITQWCKAFIRALHVTILYSHAESHKDSLKCHSFNKLREQLYIDCLSCLEDLELGEAAAIPHHWQWAFRWPMPLYVIAGLLSSMARQPDHPDSERAWHQVDVVFRRYNNEDINMSKMPAWSAVETLCDQAMEIHSGRTHSGRDYTKRVVYEDGKEDCIDDSDMMKKLSGLMQGTNETLDPGLEMPQLDHQMLPIGSLPIGGVYAGSGLDVFDFFNMETDIDFPPLDLQ</sequence>
<dbReference type="Pfam" id="PF04082">
    <property type="entry name" value="Fungal_trans"/>
    <property type="match status" value="1"/>
</dbReference>
<dbReference type="PROSITE" id="PS00463">
    <property type="entry name" value="ZN2_CY6_FUNGAL_1"/>
    <property type="match status" value="1"/>
</dbReference>
<dbReference type="SMART" id="SM00066">
    <property type="entry name" value="GAL4"/>
    <property type="match status" value="1"/>
</dbReference>
<dbReference type="CDD" id="cd12148">
    <property type="entry name" value="fungal_TF_MHR"/>
    <property type="match status" value="1"/>
</dbReference>
<comment type="subcellular location">
    <subcellularLocation>
        <location evidence="1">Nucleus</location>
    </subcellularLocation>
</comment>
<evidence type="ECO:0000256" key="1">
    <source>
        <dbReference type="ARBA" id="ARBA00004123"/>
    </source>
</evidence>
<dbReference type="AlphaFoldDB" id="A0A084AS25"/>
<dbReference type="PROSITE" id="PS50048">
    <property type="entry name" value="ZN2_CY6_FUNGAL_2"/>
    <property type="match status" value="1"/>
</dbReference>
<dbReference type="InterPro" id="IPR007219">
    <property type="entry name" value="XnlR_reg_dom"/>
</dbReference>
<dbReference type="GO" id="GO:0005634">
    <property type="term" value="C:nucleus"/>
    <property type="evidence" value="ECO:0007669"/>
    <property type="project" value="UniProtKB-SubCell"/>
</dbReference>
<dbReference type="Proteomes" id="UP000028045">
    <property type="component" value="Unassembled WGS sequence"/>
</dbReference>
<accession>A0A084AS25</accession>
<proteinExistence type="predicted"/>
<dbReference type="OrthoDB" id="435881at2759"/>
<evidence type="ECO:0000313" key="7">
    <source>
        <dbReference type="Proteomes" id="UP000028045"/>
    </source>
</evidence>
<feature type="compositionally biased region" description="Polar residues" evidence="4">
    <location>
        <begin position="82"/>
        <end position="91"/>
    </location>
</feature>
<dbReference type="Pfam" id="PF00172">
    <property type="entry name" value="Zn_clus"/>
    <property type="match status" value="1"/>
</dbReference>
<dbReference type="PANTHER" id="PTHR31001:SF85">
    <property type="entry name" value="ZN(II)2CYS6 TRANSCRIPTION FACTOR (EUROFUNG)"/>
    <property type="match status" value="1"/>
</dbReference>
<dbReference type="InterPro" id="IPR036864">
    <property type="entry name" value="Zn2-C6_fun-type_DNA-bd_sf"/>
</dbReference>
<organism evidence="6 7">
    <name type="scientific">Stachybotrys chartarum (strain CBS 109288 / IBT 7711)</name>
    <name type="common">Toxic black mold</name>
    <name type="synonym">Stilbospora chartarum</name>
    <dbReference type="NCBI Taxonomy" id="1280523"/>
    <lineage>
        <taxon>Eukaryota</taxon>
        <taxon>Fungi</taxon>
        <taxon>Dikarya</taxon>
        <taxon>Ascomycota</taxon>
        <taxon>Pezizomycotina</taxon>
        <taxon>Sordariomycetes</taxon>
        <taxon>Hypocreomycetidae</taxon>
        <taxon>Hypocreales</taxon>
        <taxon>Stachybotryaceae</taxon>
        <taxon>Stachybotrys</taxon>
    </lineage>
</organism>
<dbReference type="GO" id="GO:0008270">
    <property type="term" value="F:zinc ion binding"/>
    <property type="evidence" value="ECO:0007669"/>
    <property type="project" value="InterPro"/>
</dbReference>
<dbReference type="GO" id="GO:0003677">
    <property type="term" value="F:DNA binding"/>
    <property type="evidence" value="ECO:0007669"/>
    <property type="project" value="InterPro"/>
</dbReference>
<dbReference type="EMBL" id="KL648591">
    <property type="protein sequence ID" value="KEY68104.1"/>
    <property type="molecule type" value="Genomic_DNA"/>
</dbReference>